<dbReference type="WBParaSite" id="GPUH_0001556701-mRNA-1">
    <property type="protein sequence ID" value="GPUH_0001556701-mRNA-1"/>
    <property type="gene ID" value="GPUH_0001556701"/>
</dbReference>
<organism evidence="4">
    <name type="scientific">Gongylonema pulchrum</name>
    <dbReference type="NCBI Taxonomy" id="637853"/>
    <lineage>
        <taxon>Eukaryota</taxon>
        <taxon>Metazoa</taxon>
        <taxon>Ecdysozoa</taxon>
        <taxon>Nematoda</taxon>
        <taxon>Chromadorea</taxon>
        <taxon>Rhabditida</taxon>
        <taxon>Spirurina</taxon>
        <taxon>Spiruromorpha</taxon>
        <taxon>Spiruroidea</taxon>
        <taxon>Gongylonematidae</taxon>
        <taxon>Gongylonema</taxon>
    </lineage>
</organism>
<name>A0A183E3K5_9BILA</name>
<evidence type="ECO:0000313" key="4">
    <source>
        <dbReference type="WBParaSite" id="GPUH_0001556701-mRNA-1"/>
    </source>
</evidence>
<protein>
    <submittedName>
        <fullName evidence="2 4">Uncharacterized protein</fullName>
    </submittedName>
</protein>
<feature type="compositionally biased region" description="Low complexity" evidence="1">
    <location>
        <begin position="64"/>
        <end position="74"/>
    </location>
</feature>
<proteinExistence type="predicted"/>
<evidence type="ECO:0000256" key="1">
    <source>
        <dbReference type="SAM" id="MobiDB-lite"/>
    </source>
</evidence>
<evidence type="ECO:0000313" key="3">
    <source>
        <dbReference type="Proteomes" id="UP000271098"/>
    </source>
</evidence>
<evidence type="ECO:0000313" key="2">
    <source>
        <dbReference type="EMBL" id="VDN26211.1"/>
    </source>
</evidence>
<gene>
    <name evidence="2" type="ORF">GPUH_LOCUS15546</name>
</gene>
<keyword evidence="3" id="KW-1185">Reference proteome</keyword>
<sequence length="91" mass="9323">MEMKDATANAVVRRPAASSITYQGNANEEAGTENGGSGCPGPEPTSKSQQPRKSKEPPPPPPAALANSASVPVADDNRVAAMATRPVLLQN</sequence>
<reference evidence="2 3" key="2">
    <citation type="submission" date="2018-11" db="EMBL/GenBank/DDBJ databases">
        <authorList>
            <consortium name="Pathogen Informatics"/>
        </authorList>
    </citation>
    <scope>NUCLEOTIDE SEQUENCE [LARGE SCALE GENOMIC DNA]</scope>
</reference>
<accession>A0A183E3K5</accession>
<dbReference type="EMBL" id="UYRT01082599">
    <property type="protein sequence ID" value="VDN26211.1"/>
    <property type="molecule type" value="Genomic_DNA"/>
</dbReference>
<dbReference type="AlphaFoldDB" id="A0A183E3K5"/>
<reference evidence="4" key="1">
    <citation type="submission" date="2016-06" db="UniProtKB">
        <authorList>
            <consortium name="WormBaseParasite"/>
        </authorList>
    </citation>
    <scope>IDENTIFICATION</scope>
</reference>
<dbReference type="Proteomes" id="UP000271098">
    <property type="component" value="Unassembled WGS sequence"/>
</dbReference>
<feature type="region of interest" description="Disordered" evidence="1">
    <location>
        <begin position="1"/>
        <end position="77"/>
    </location>
</feature>